<evidence type="ECO:0008006" key="3">
    <source>
        <dbReference type="Google" id="ProtNLM"/>
    </source>
</evidence>
<accession>A0ABP1Z316</accession>
<dbReference type="EMBL" id="CTRI01000007">
    <property type="protein sequence ID" value="CQR30734.1"/>
    <property type="molecule type" value="Genomic_DNA"/>
</dbReference>
<keyword evidence="2" id="KW-1185">Reference proteome</keyword>
<name>A0ABP1Z316_THIA3</name>
<evidence type="ECO:0000313" key="2">
    <source>
        <dbReference type="Proteomes" id="UP000078599"/>
    </source>
</evidence>
<organism evidence="1 2">
    <name type="scientific">Thiomonas arsenitoxydans (strain DSM 22701 / CIP 110005 / 3As)</name>
    <dbReference type="NCBI Taxonomy" id="426114"/>
    <lineage>
        <taxon>Bacteria</taxon>
        <taxon>Pseudomonadati</taxon>
        <taxon>Pseudomonadota</taxon>
        <taxon>Betaproteobacteria</taxon>
        <taxon>Burkholderiales</taxon>
        <taxon>Thiomonas</taxon>
    </lineage>
</organism>
<proteinExistence type="predicted"/>
<protein>
    <recommendedName>
        <fullName evidence="3">Phasin domain-containing protein</fullName>
    </recommendedName>
</protein>
<reference evidence="1 2" key="1">
    <citation type="submission" date="2015-03" db="EMBL/GenBank/DDBJ databases">
        <authorList>
            <person name="Regsiter A."/>
            <person name="william w."/>
        </authorList>
    </citation>
    <scope>NUCLEOTIDE SEQUENCE [LARGE SCALE GENOMIC DNA]</scope>
    <source>
        <strain evidence="1 2">CB1</strain>
    </source>
</reference>
<gene>
    <name evidence="1" type="ORF">THICB1_150108</name>
</gene>
<dbReference type="Proteomes" id="UP000078599">
    <property type="component" value="Unassembled WGS sequence"/>
</dbReference>
<sequence>MRRSSLAVYSRHVQQLTARASEAAAAKAAKDVMAKTQNAIQDVTAWMRHYVRDAAAHLQRMSKLSAAYARLTAKMQAALDDEAREPPNSVARAQIDVGISQMSVAFRQAQIGLQTLESSFGYAGGKITYPEAQKDIARAQQYCGRTGQALTPICGDFSTAYANFQATVSALRQDFANTESAWNAEDQKQQAIERQADRLNQGG</sequence>
<evidence type="ECO:0000313" key="1">
    <source>
        <dbReference type="EMBL" id="CQR30734.1"/>
    </source>
</evidence>
<comment type="caution">
    <text evidence="1">The sequence shown here is derived from an EMBL/GenBank/DDBJ whole genome shotgun (WGS) entry which is preliminary data.</text>
</comment>